<reference evidence="6" key="1">
    <citation type="journal article" date="2014" name="Int. J. Syst. Evol. Microbiol.">
        <title>Complete genome sequence of Corynebacterium casei LMG S-19264T (=DSM 44701T), isolated from a smear-ripened cheese.</title>
        <authorList>
            <consortium name="US DOE Joint Genome Institute (JGI-PGF)"/>
            <person name="Walter F."/>
            <person name="Albersmeier A."/>
            <person name="Kalinowski J."/>
            <person name="Ruckert C."/>
        </authorList>
    </citation>
    <scope>NUCLEOTIDE SEQUENCE</scope>
    <source>
        <strain evidence="6">KCTC 12719</strain>
    </source>
</reference>
<evidence type="ECO:0000256" key="4">
    <source>
        <dbReference type="ARBA" id="ARBA00022679"/>
    </source>
</evidence>
<evidence type="ECO:0000256" key="1">
    <source>
        <dbReference type="ARBA" id="ARBA00022475"/>
    </source>
</evidence>
<evidence type="ECO:0000313" key="6">
    <source>
        <dbReference type="EMBL" id="GHA30172.1"/>
    </source>
</evidence>
<evidence type="ECO:0000256" key="3">
    <source>
        <dbReference type="ARBA" id="ARBA00022676"/>
    </source>
</evidence>
<gene>
    <name evidence="6" type="ORF">GCM10007103_09350</name>
</gene>
<evidence type="ECO:0000256" key="2">
    <source>
        <dbReference type="ARBA" id="ARBA00022519"/>
    </source>
</evidence>
<name>A0A918VWJ1_9FLAO</name>
<keyword evidence="4" id="KW-0808">Transferase</keyword>
<sequence length="392" mass="45642">MKKLIHISTDEKFINSAYWQFNKCFPNNNVFYLLVDDVAKKIEYVNINDDFILVDKRASTFKNIIQEFKGDELIIFHGLSYFASLAANVIPAKYKKIWIVFGKEVYSNSLIFDPSDLHGPLTFKKFIEKDRSKNYETSIRRLPGKLYRRIMGQVLGKNEVILKAIRGMNYCGILYKEELNLIEKTTKAKLRHLKFSYYPIEAMLKDPVLRIESNNILIGNSASYTNNHLEVLKILSTFSLDRQKIIAPLSYGNRSYAMEITKKGKELFGNQFDSLMDFMPLHEYNHYISQCGIVIMNHYRQQAVGNVLTMLWMGAKVFLNEENTLYAYLKSLGIKIFSISMDLKPDNPGCLDLLPPSEQNRNRELLKKEISQEVLLKDLKCQIEKIMKDIYR</sequence>
<keyword evidence="3" id="KW-0328">Glycosyltransferase</keyword>
<proteinExistence type="predicted"/>
<dbReference type="Proteomes" id="UP000610456">
    <property type="component" value="Unassembled WGS sequence"/>
</dbReference>
<keyword evidence="5" id="KW-0472">Membrane</keyword>
<dbReference type="AlphaFoldDB" id="A0A918VWJ1"/>
<keyword evidence="1" id="KW-1003">Cell membrane</keyword>
<dbReference type="EMBL" id="BMXB01000002">
    <property type="protein sequence ID" value="GHA30172.1"/>
    <property type="molecule type" value="Genomic_DNA"/>
</dbReference>
<evidence type="ECO:0008006" key="8">
    <source>
        <dbReference type="Google" id="ProtNLM"/>
    </source>
</evidence>
<accession>A0A918VWJ1</accession>
<dbReference type="GO" id="GO:0008417">
    <property type="term" value="F:fucosyltransferase activity"/>
    <property type="evidence" value="ECO:0007669"/>
    <property type="project" value="InterPro"/>
</dbReference>
<keyword evidence="7" id="KW-1185">Reference proteome</keyword>
<keyword evidence="2" id="KW-0997">Cell inner membrane</keyword>
<organism evidence="6 7">
    <name type="scientific">Salinimicrobium marinum</name>
    <dbReference type="NCBI Taxonomy" id="680283"/>
    <lineage>
        <taxon>Bacteria</taxon>
        <taxon>Pseudomonadati</taxon>
        <taxon>Bacteroidota</taxon>
        <taxon>Flavobacteriia</taxon>
        <taxon>Flavobacteriales</taxon>
        <taxon>Flavobacteriaceae</taxon>
        <taxon>Salinimicrobium</taxon>
    </lineage>
</organism>
<evidence type="ECO:0000313" key="7">
    <source>
        <dbReference type="Proteomes" id="UP000610456"/>
    </source>
</evidence>
<evidence type="ECO:0000256" key="5">
    <source>
        <dbReference type="ARBA" id="ARBA00023136"/>
    </source>
</evidence>
<dbReference type="GO" id="GO:0009246">
    <property type="term" value="P:enterobacterial common antigen biosynthetic process"/>
    <property type="evidence" value="ECO:0007669"/>
    <property type="project" value="InterPro"/>
</dbReference>
<dbReference type="RefSeq" id="WP_189603541.1">
    <property type="nucleotide sequence ID" value="NZ_BMXB01000002.1"/>
</dbReference>
<dbReference type="Pfam" id="PF07429">
    <property type="entry name" value="Glyco_transf_56"/>
    <property type="match status" value="1"/>
</dbReference>
<comment type="caution">
    <text evidence="6">The sequence shown here is derived from an EMBL/GenBank/DDBJ whole genome shotgun (WGS) entry which is preliminary data.</text>
</comment>
<reference evidence="6" key="2">
    <citation type="submission" date="2020-09" db="EMBL/GenBank/DDBJ databases">
        <authorList>
            <person name="Sun Q."/>
            <person name="Kim S."/>
        </authorList>
    </citation>
    <scope>NUCLEOTIDE SEQUENCE</scope>
    <source>
        <strain evidence="6">KCTC 12719</strain>
    </source>
</reference>
<dbReference type="InterPro" id="IPR009993">
    <property type="entry name" value="WecF"/>
</dbReference>
<protein>
    <recommendedName>
        <fullName evidence="8">4-alpha-L-fucosyltransferase glycosyl transferase group 56</fullName>
    </recommendedName>
</protein>